<name>G0PK46_CAEBE</name>
<dbReference type="Proteomes" id="UP000008068">
    <property type="component" value="Unassembled WGS sequence"/>
</dbReference>
<reference evidence="2" key="1">
    <citation type="submission" date="2011-07" db="EMBL/GenBank/DDBJ databases">
        <authorList>
            <consortium name="Caenorhabditis brenneri Sequencing and Analysis Consortium"/>
            <person name="Wilson R.K."/>
        </authorList>
    </citation>
    <scope>NUCLEOTIDE SEQUENCE [LARGE SCALE GENOMIC DNA]</scope>
    <source>
        <strain evidence="2">PB2801</strain>
    </source>
</reference>
<keyword evidence="2" id="KW-1185">Reference proteome</keyword>
<dbReference type="InParanoid" id="G0PK46"/>
<accession>G0PK46</accession>
<evidence type="ECO:0000313" key="1">
    <source>
        <dbReference type="EMBL" id="EGT31722.1"/>
    </source>
</evidence>
<dbReference type="EMBL" id="GL380806">
    <property type="protein sequence ID" value="EGT31722.1"/>
    <property type="molecule type" value="Genomic_DNA"/>
</dbReference>
<dbReference type="HOGENOM" id="CLU_1157279_0_0_1"/>
<evidence type="ECO:0000313" key="2">
    <source>
        <dbReference type="Proteomes" id="UP000008068"/>
    </source>
</evidence>
<proteinExistence type="predicted"/>
<organism evidence="2">
    <name type="scientific">Caenorhabditis brenneri</name>
    <name type="common">Nematode worm</name>
    <dbReference type="NCBI Taxonomy" id="135651"/>
    <lineage>
        <taxon>Eukaryota</taxon>
        <taxon>Metazoa</taxon>
        <taxon>Ecdysozoa</taxon>
        <taxon>Nematoda</taxon>
        <taxon>Chromadorea</taxon>
        <taxon>Rhabditida</taxon>
        <taxon>Rhabditina</taxon>
        <taxon>Rhabditomorpha</taxon>
        <taxon>Rhabditoidea</taxon>
        <taxon>Rhabditidae</taxon>
        <taxon>Peloderinae</taxon>
        <taxon>Caenorhabditis</taxon>
    </lineage>
</organism>
<gene>
    <name evidence="1" type="ORF">CAEBREN_10865</name>
</gene>
<protein>
    <submittedName>
        <fullName evidence="1">Uncharacterized protein</fullName>
    </submittedName>
</protein>
<sequence length="240" mass="27098">MNVFNQPALINKLCAMPGWQLKNLNREICAAYNTSASDIYVTCNTVAGYFHLQIMEQFTAVDPTPDPIQEAFFPTVVIPFAKSLSIEDRIRGESKATWFKDVPYHFKNVFINFNKGQVTIDGIEVSKGFDDLCRVFLKYFIHKLTTIQVMEILGAWDLFICKAQIKELILHYPGPLPPLFLVSLLHNKLEKLTVDTLEEVRNAPDLMKNAKEVVVLGGLPSSSNINSIIANSTNLYLENI</sequence>
<dbReference type="AlphaFoldDB" id="G0PK46"/>